<keyword evidence="9" id="KW-0732">Signal</keyword>
<sequence>MLLPFCLSVYLIIFLTHSDLAQSRRLQQNRRLIQHENNIHMCRNQSIKLGARLVRYNKVKPFYSILDCFLDAVKRHPNKVFVHFEGREYSYGEVDKQSNKVARALQAEARLKEGDAVALFLANEPSFMWTWLGLAKLGCPAALLNYNIRSKSLLHCFSCCGAKVIIASAELQDAVEEVLPTLREQGISVYLLSEACSIQGIKTLSDKISQASDQPLSRDLRANVNIRSTALYIYTSGTTGLPKAAVVTHERVWAASFLQAASGVTSEDIFYINLPLYHSAGFLIGMAGAIDRGITIILRRKFSASQFWDDCRKYNVTVMQYIGETMRYLCNTPKKDNEKNHRVRIAIGNGVRTDIWTEFLNRFGDIKVRELYAATEGNIGFINYTSKIGVVGRVNFVHRFFFPYTLIKFDVEKEEPVRNSEGLCIEAARGETGLLVGRITQRSPFVGYAGNQQQTEKKRLRNVLQKGDLYFNTGDLLQIDHQNFVYFQDRVGDTFRWKGENVATSEVADVLTMANCILEANVYGVKVEGHEGRIGMAAVLLKEGEDFDCSGTFKQVVNYLPAYARPRFIRIQSCLEMTGTFKMKKVRLVEEGFEPAHIQDPLYFLDTEKKTYVPMTEEIYRAIAAREVKL</sequence>
<reference evidence="12" key="1">
    <citation type="submission" date="2025-08" db="UniProtKB">
        <authorList>
            <consortium name="Ensembl"/>
        </authorList>
    </citation>
    <scope>IDENTIFICATION</scope>
</reference>
<dbReference type="Pfam" id="PF13193">
    <property type="entry name" value="AMP-binding_C"/>
    <property type="match status" value="1"/>
</dbReference>
<dbReference type="InterPro" id="IPR020845">
    <property type="entry name" value="AMP-binding_CS"/>
</dbReference>
<keyword evidence="3" id="KW-0276">Fatty acid metabolism</keyword>
<evidence type="ECO:0000259" key="10">
    <source>
        <dbReference type="Pfam" id="PF00501"/>
    </source>
</evidence>
<dbReference type="InterPro" id="IPR042099">
    <property type="entry name" value="ANL_N_sf"/>
</dbReference>
<accession>A0A8C4EJM4</accession>
<dbReference type="GO" id="GO:0044539">
    <property type="term" value="P:long-chain fatty acid import into cell"/>
    <property type="evidence" value="ECO:0007669"/>
    <property type="project" value="TreeGrafter"/>
</dbReference>
<evidence type="ECO:0000256" key="8">
    <source>
        <dbReference type="ARBA" id="ARBA00048666"/>
    </source>
</evidence>
<dbReference type="PANTHER" id="PTHR43107">
    <property type="entry name" value="LONG-CHAIN FATTY ACID TRANSPORT PROTEIN"/>
    <property type="match status" value="1"/>
</dbReference>
<dbReference type="CDD" id="cd05938">
    <property type="entry name" value="hsFATP2a_ACSVL_like"/>
    <property type="match status" value="1"/>
</dbReference>
<feature type="domain" description="AMP-binding enzyme C-terminal" evidence="11">
    <location>
        <begin position="507"/>
        <end position="582"/>
    </location>
</feature>
<evidence type="ECO:0000313" key="13">
    <source>
        <dbReference type="Proteomes" id="UP000694389"/>
    </source>
</evidence>
<keyword evidence="13" id="KW-1185">Reference proteome</keyword>
<dbReference type="Proteomes" id="UP000694389">
    <property type="component" value="Unassembled WGS sequence"/>
</dbReference>
<evidence type="ECO:0000256" key="1">
    <source>
        <dbReference type="ARBA" id="ARBA00006432"/>
    </source>
</evidence>
<dbReference type="NCBIfam" id="NF006134">
    <property type="entry name" value="PRK08279.1"/>
    <property type="match status" value="1"/>
</dbReference>
<evidence type="ECO:0000256" key="4">
    <source>
        <dbReference type="ARBA" id="ARBA00023098"/>
    </source>
</evidence>
<protein>
    <recommendedName>
        <fullName evidence="5">long-chain-fatty-acid--CoA ligase</fullName>
        <ecNumber evidence="5">6.2.1.3</ecNumber>
    </recommendedName>
    <alternativeName>
        <fullName evidence="7">Long-chain-fatty-acid--CoA ligase</fullName>
    </alternativeName>
</protein>
<dbReference type="PROSITE" id="PS00455">
    <property type="entry name" value="AMP_BINDING"/>
    <property type="match status" value="1"/>
</dbReference>
<feature type="chain" id="PRO_5045078895" description="long-chain-fatty-acid--CoA ligase" evidence="9">
    <location>
        <begin position="24"/>
        <end position="630"/>
    </location>
</feature>
<reference evidence="12" key="2">
    <citation type="submission" date="2025-09" db="UniProtKB">
        <authorList>
            <consortium name="Ensembl"/>
        </authorList>
    </citation>
    <scope>IDENTIFICATION</scope>
</reference>
<gene>
    <name evidence="12" type="primary">zgc:101540</name>
</gene>
<comment type="catalytic activity">
    <reaction evidence="8">
        <text>tetracosanoate + ATP + CoA = tetracosanoyl-CoA + AMP + diphosphate</text>
        <dbReference type="Rhea" id="RHEA:33639"/>
        <dbReference type="ChEBI" id="CHEBI:30616"/>
        <dbReference type="ChEBI" id="CHEBI:31014"/>
        <dbReference type="ChEBI" id="CHEBI:33019"/>
        <dbReference type="ChEBI" id="CHEBI:57287"/>
        <dbReference type="ChEBI" id="CHEBI:65052"/>
        <dbReference type="ChEBI" id="CHEBI:456215"/>
    </reaction>
    <physiologicalReaction direction="left-to-right" evidence="8">
        <dbReference type="Rhea" id="RHEA:33640"/>
    </physiologicalReaction>
</comment>
<dbReference type="SUPFAM" id="SSF56801">
    <property type="entry name" value="Acetyl-CoA synthetase-like"/>
    <property type="match status" value="1"/>
</dbReference>
<feature type="domain" description="AMP-dependent synthetase/ligase" evidence="10">
    <location>
        <begin position="71"/>
        <end position="384"/>
    </location>
</feature>
<dbReference type="InterPro" id="IPR025110">
    <property type="entry name" value="AMP-bd_C"/>
</dbReference>
<dbReference type="InterPro" id="IPR045851">
    <property type="entry name" value="AMP-bd_C_sf"/>
</dbReference>
<feature type="signal peptide" evidence="9">
    <location>
        <begin position="1"/>
        <end position="23"/>
    </location>
</feature>
<evidence type="ECO:0000256" key="6">
    <source>
        <dbReference type="ARBA" id="ARBA00036527"/>
    </source>
</evidence>
<dbReference type="GO" id="GO:0005324">
    <property type="term" value="F:long-chain fatty acid transmembrane transporter activity"/>
    <property type="evidence" value="ECO:0007669"/>
    <property type="project" value="TreeGrafter"/>
</dbReference>
<evidence type="ECO:0000256" key="5">
    <source>
        <dbReference type="ARBA" id="ARBA00026121"/>
    </source>
</evidence>
<organism evidence="12 13">
    <name type="scientific">Dicentrarchus labrax</name>
    <name type="common">European seabass</name>
    <name type="synonym">Morone labrax</name>
    <dbReference type="NCBI Taxonomy" id="13489"/>
    <lineage>
        <taxon>Eukaryota</taxon>
        <taxon>Metazoa</taxon>
        <taxon>Chordata</taxon>
        <taxon>Craniata</taxon>
        <taxon>Vertebrata</taxon>
        <taxon>Euteleostomi</taxon>
        <taxon>Actinopterygii</taxon>
        <taxon>Neopterygii</taxon>
        <taxon>Teleostei</taxon>
        <taxon>Neoteleostei</taxon>
        <taxon>Acanthomorphata</taxon>
        <taxon>Eupercaria</taxon>
        <taxon>Moronidae</taxon>
        <taxon>Dicentrarchus</taxon>
    </lineage>
</organism>
<dbReference type="GeneTree" id="ENSGT00940000164068"/>
<comment type="catalytic activity">
    <reaction evidence="6">
        <text>a very long-chain fatty acid + ATP + CoA = a very long-chain fatty acyl-CoA + AMP + diphosphate</text>
        <dbReference type="Rhea" id="RHEA:54536"/>
        <dbReference type="ChEBI" id="CHEBI:30616"/>
        <dbReference type="ChEBI" id="CHEBI:33019"/>
        <dbReference type="ChEBI" id="CHEBI:57287"/>
        <dbReference type="ChEBI" id="CHEBI:58950"/>
        <dbReference type="ChEBI" id="CHEBI:138261"/>
        <dbReference type="ChEBI" id="CHEBI:456215"/>
    </reaction>
    <physiologicalReaction direction="left-to-right" evidence="6">
        <dbReference type="Rhea" id="RHEA:54537"/>
    </physiologicalReaction>
</comment>
<comment type="similarity">
    <text evidence="1">Belongs to the ATP-dependent AMP-binding enzyme family.</text>
</comment>
<dbReference type="GO" id="GO:0004467">
    <property type="term" value="F:long-chain fatty acid-CoA ligase activity"/>
    <property type="evidence" value="ECO:0007669"/>
    <property type="project" value="UniProtKB-EC"/>
</dbReference>
<evidence type="ECO:0000313" key="12">
    <source>
        <dbReference type="Ensembl" id="ENSDLAP00005019206.2"/>
    </source>
</evidence>
<dbReference type="GO" id="GO:0000166">
    <property type="term" value="F:nucleotide binding"/>
    <property type="evidence" value="ECO:0007669"/>
    <property type="project" value="UniProtKB-KW"/>
</dbReference>
<dbReference type="AlphaFoldDB" id="A0A8C4EJM4"/>
<dbReference type="EC" id="6.2.1.3" evidence="5"/>
<dbReference type="Gene3D" id="3.40.50.12780">
    <property type="entry name" value="N-terminal domain of ligase-like"/>
    <property type="match status" value="1"/>
</dbReference>
<evidence type="ECO:0000256" key="7">
    <source>
        <dbReference type="ARBA" id="ARBA00041297"/>
    </source>
</evidence>
<dbReference type="GO" id="GO:0005886">
    <property type="term" value="C:plasma membrane"/>
    <property type="evidence" value="ECO:0007669"/>
    <property type="project" value="UniProtKB-SubCell"/>
</dbReference>
<dbReference type="Gene3D" id="3.30.300.30">
    <property type="match status" value="1"/>
</dbReference>
<dbReference type="GO" id="GO:0005789">
    <property type="term" value="C:endoplasmic reticulum membrane"/>
    <property type="evidence" value="ECO:0007669"/>
    <property type="project" value="TreeGrafter"/>
</dbReference>
<keyword evidence="2" id="KW-0436">Ligase</keyword>
<evidence type="ECO:0000256" key="9">
    <source>
        <dbReference type="SAM" id="SignalP"/>
    </source>
</evidence>
<dbReference type="Ensembl" id="ENSDLAT00005020660.2">
    <property type="protein sequence ID" value="ENSDLAP00005019206.2"/>
    <property type="gene ID" value="ENSDLAG00005008643.2"/>
</dbReference>
<keyword evidence="4" id="KW-0443">Lipid metabolism</keyword>
<dbReference type="InterPro" id="IPR000873">
    <property type="entry name" value="AMP-dep_synth/lig_dom"/>
</dbReference>
<dbReference type="Pfam" id="PF00501">
    <property type="entry name" value="AMP-binding"/>
    <property type="match status" value="1"/>
</dbReference>
<evidence type="ECO:0000256" key="2">
    <source>
        <dbReference type="ARBA" id="ARBA00022598"/>
    </source>
</evidence>
<proteinExistence type="inferred from homology"/>
<dbReference type="PANTHER" id="PTHR43107:SF4">
    <property type="entry name" value="LONG-CHAIN FATTY ACID TRANSPORT PROTEIN 2"/>
    <property type="match status" value="1"/>
</dbReference>
<name>A0A8C4EJM4_DICLA</name>
<evidence type="ECO:0000259" key="11">
    <source>
        <dbReference type="Pfam" id="PF13193"/>
    </source>
</evidence>
<evidence type="ECO:0000256" key="3">
    <source>
        <dbReference type="ARBA" id="ARBA00022832"/>
    </source>
</evidence>